<feature type="transmembrane region" description="Helical" evidence="1">
    <location>
        <begin position="632"/>
        <end position="653"/>
    </location>
</feature>
<dbReference type="PANTHER" id="PTHR32063:SF33">
    <property type="entry name" value="RND SUPERFAMILY EFFLUX PUMP PERMEASE COMPONENT"/>
    <property type="match status" value="1"/>
</dbReference>
<feature type="transmembrane region" description="Helical" evidence="1">
    <location>
        <begin position="1008"/>
        <end position="1027"/>
    </location>
</feature>
<keyword evidence="3" id="KW-1185">Reference proteome</keyword>
<dbReference type="EMBL" id="CP022540">
    <property type="protein sequence ID" value="ASP19200.1"/>
    <property type="molecule type" value="Genomic_DNA"/>
</dbReference>
<dbReference type="PANTHER" id="PTHR32063">
    <property type="match status" value="1"/>
</dbReference>
<keyword evidence="1" id="KW-0812">Transmembrane</keyword>
<feature type="transmembrane region" description="Helical" evidence="1">
    <location>
        <begin position="1155"/>
        <end position="1180"/>
    </location>
</feature>
<feature type="transmembrane region" description="Helical" evidence="1">
    <location>
        <begin position="1109"/>
        <end position="1134"/>
    </location>
</feature>
<evidence type="ECO:0000313" key="3">
    <source>
        <dbReference type="Proteomes" id="UP000203589"/>
    </source>
</evidence>
<dbReference type="OrthoDB" id="174266at2"/>
<dbReference type="InterPro" id="IPR001036">
    <property type="entry name" value="Acrflvin-R"/>
</dbReference>
<dbReference type="AlphaFoldDB" id="A0A222DZ41"/>
<evidence type="ECO:0000313" key="2">
    <source>
        <dbReference type="EMBL" id="ASP19200.1"/>
    </source>
</evidence>
<feature type="transmembrane region" description="Helical" evidence="1">
    <location>
        <begin position="333"/>
        <end position="354"/>
    </location>
</feature>
<dbReference type="Gene3D" id="3.30.70.1320">
    <property type="entry name" value="Multidrug efflux transporter AcrB pore domain like"/>
    <property type="match status" value="1"/>
</dbReference>
<sequence length="1239" mass="132153">MARALPTAAGGLFGYFVRHPTVANLLLVMMLAAGAFAVPNMRAQFFPDVIIEEIDVTVTWDGAGAEDVDAAIVQVLEPTLLSVDGVIASTALSREGRASIELEFEPGWDIARAADDVQQAVDAINTLPEDADDPNVRRGGWRDRVTDLVITGPVGVDQLARFADELIVRLFAEGVTQTTIRGLAAPQTVIEVPVQNLIAHDITMSEISDAIAAEVQADPAGDVAGAGARVRTGIEKRSADAIAAIVLRSNPGGTNLTVGDVALIRVEGIDRQRSYFVGENPAISIRVDRSAGGDAIGIQATVEKVAAELTAALPEGVKIDLIRTRSEAITGRLNILIDNAVTGLALVVALLFLFLNTRTAFWVAAGIPTALLSAIALMYVAGLTINMISLFALIITLGIVVDDAIVVGEHADHLSRHGNSPFEAAEGAAQRMALPVFSATITTVIAFFGLTAISGRFGDLISDIPFTVIVVLIASLVECFLILPNHMAHALKSRPQTGTKLWRAGLGVLGVTLVCVLAVALLVLAALALPGVLVALWSMFADAPKALIGLSQSAIDLRAALWADLPLVLGGLAVLFVTVIAVRLALMPTAARAAALRTLSDNGIDMASTLVNRGFRWVRETLFRPFMRGVIAARYAVFALLTLALATQITAFVNGDVTWRFFNSPEQGSVTGNFAMSPTATRADTLEQMRLFQEATEELGREYEERYGTNPLDYVLAEIGGNSGRSLPGADTKDPDQLGAISIELIDADLRPYSSFAFVGELQDRVTRHPLAETISFRGWRGGPGGDSLDVQFYGAGSETLKAAAEDLKEAVLRFPEVTAVEDNLSYDKDELILELTPQGLVLGFDIDGLGRTLRNRLGGIEAATYPDGPRSAEIRVELPEDELTADFMERMQLRTAAGAYVPLADIVRVDRRTGFSTVRRENGLRLVSVTGDISEDDAARAEAVVKALQEEILPEIAANRQVEYRLAGLAEQENEFLTDARNGLIMVLLGIYLVLAWVFASWTRPFVVMAIVPFGLVGTIYGHAIWDIPMSMFTVVGLLGMTGIIINDSIVLVTQIDEYAKERGLIPSIIDGAADRLRAVFLTTATTVLGLAPLLYESSSQAQFLKPTVITLVYGLGFGVVLVLMIVPALVAIQHDIGRQVAALKRGMQFRDAAVRGVLMVGAVLMLVWLAATLGYTAWTGAVLPALAAWMPQGVSPTVAALGLFLMGAVAVPLALYLISGLGVVARRLMGRSEGRVG</sequence>
<dbReference type="Pfam" id="PF00873">
    <property type="entry name" value="ACR_tran"/>
    <property type="match status" value="2"/>
</dbReference>
<dbReference type="Gene3D" id="3.30.2090.10">
    <property type="entry name" value="Multidrug efflux transporter AcrB TolC docking domain, DN and DC subdomains"/>
    <property type="match status" value="2"/>
</dbReference>
<dbReference type="Gene3D" id="3.30.70.1430">
    <property type="entry name" value="Multidrug efflux transporter AcrB pore domain"/>
    <property type="match status" value="2"/>
</dbReference>
<dbReference type="SUPFAM" id="SSF82693">
    <property type="entry name" value="Multidrug efflux transporter AcrB pore domain, PN1, PN2, PC1 and PC2 subdomains"/>
    <property type="match status" value="1"/>
</dbReference>
<dbReference type="Proteomes" id="UP000203589">
    <property type="component" value="Chromosome"/>
</dbReference>
<dbReference type="Gene3D" id="3.30.70.1440">
    <property type="entry name" value="Multidrug efflux transporter AcrB pore domain"/>
    <property type="match status" value="1"/>
</dbReference>
<feature type="transmembrane region" description="Helical" evidence="1">
    <location>
        <begin position="504"/>
        <end position="537"/>
    </location>
</feature>
<gene>
    <name evidence="2" type="primary">mdtB</name>
    <name evidence="2" type="ORF">ANTHELSMS3_00480</name>
</gene>
<feature type="transmembrane region" description="Helical" evidence="1">
    <location>
        <begin position="432"/>
        <end position="452"/>
    </location>
</feature>
<reference evidence="2 3" key="1">
    <citation type="submission" date="2017-07" db="EMBL/GenBank/DDBJ databases">
        <title>Genome Sequence of Antarctobacter heliothermus Strain SMS3 Isolated from a culture of the Diatom Skeletonema marinoi.</title>
        <authorList>
            <person name="Topel M."/>
            <person name="Pinder M.I.M."/>
            <person name="Johansson O.N."/>
            <person name="Kourtchenko O."/>
            <person name="Godhe A."/>
            <person name="Clarke A.K."/>
        </authorList>
    </citation>
    <scope>NUCLEOTIDE SEQUENCE [LARGE SCALE GENOMIC DNA]</scope>
    <source>
        <strain evidence="2 3">SMS3</strain>
    </source>
</reference>
<feature type="transmembrane region" description="Helical" evidence="1">
    <location>
        <begin position="1033"/>
        <end position="1057"/>
    </location>
</feature>
<feature type="transmembrane region" description="Helical" evidence="1">
    <location>
        <begin position="464"/>
        <end position="483"/>
    </location>
</feature>
<dbReference type="PRINTS" id="PR00702">
    <property type="entry name" value="ACRIFLAVINRP"/>
</dbReference>
<keyword evidence="1" id="KW-0472">Membrane</keyword>
<proteinExistence type="predicted"/>
<accession>A0A222DZ41</accession>
<dbReference type="Gene3D" id="1.20.1640.10">
    <property type="entry name" value="Multidrug efflux transporter AcrB transmembrane domain"/>
    <property type="match status" value="4"/>
</dbReference>
<dbReference type="GO" id="GO:0005886">
    <property type="term" value="C:plasma membrane"/>
    <property type="evidence" value="ECO:0007669"/>
    <property type="project" value="TreeGrafter"/>
</dbReference>
<feature type="transmembrane region" description="Helical" evidence="1">
    <location>
        <begin position="1200"/>
        <end position="1227"/>
    </location>
</feature>
<name>A0A222DZ41_9RHOB</name>
<dbReference type="GO" id="GO:0042910">
    <property type="term" value="F:xenobiotic transmembrane transporter activity"/>
    <property type="evidence" value="ECO:0007669"/>
    <property type="project" value="TreeGrafter"/>
</dbReference>
<feature type="transmembrane region" description="Helical" evidence="1">
    <location>
        <begin position="21"/>
        <end position="38"/>
    </location>
</feature>
<dbReference type="InterPro" id="IPR027463">
    <property type="entry name" value="AcrB_DN_DC_subdom"/>
</dbReference>
<dbReference type="SUPFAM" id="SSF82866">
    <property type="entry name" value="Multidrug efflux transporter AcrB transmembrane domain"/>
    <property type="match status" value="2"/>
</dbReference>
<dbReference type="RefSeq" id="WP_094033482.1">
    <property type="nucleotide sequence ID" value="NZ_CP022540.1"/>
</dbReference>
<dbReference type="KEGG" id="aht:ANTHELSMS3_00480"/>
<feature type="transmembrane region" description="Helical" evidence="1">
    <location>
        <begin position="567"/>
        <end position="586"/>
    </location>
</feature>
<keyword evidence="1" id="KW-1133">Transmembrane helix</keyword>
<evidence type="ECO:0000256" key="1">
    <source>
        <dbReference type="SAM" id="Phobius"/>
    </source>
</evidence>
<feature type="transmembrane region" description="Helical" evidence="1">
    <location>
        <begin position="1078"/>
        <end position="1097"/>
    </location>
</feature>
<dbReference type="SUPFAM" id="SSF82714">
    <property type="entry name" value="Multidrug efflux transporter AcrB TolC docking domain, DN and DC subdomains"/>
    <property type="match status" value="1"/>
</dbReference>
<organism evidence="2 3">
    <name type="scientific">Antarctobacter heliothermus</name>
    <dbReference type="NCBI Taxonomy" id="74033"/>
    <lineage>
        <taxon>Bacteria</taxon>
        <taxon>Pseudomonadati</taxon>
        <taxon>Pseudomonadota</taxon>
        <taxon>Alphaproteobacteria</taxon>
        <taxon>Rhodobacterales</taxon>
        <taxon>Roseobacteraceae</taxon>
        <taxon>Antarctobacter</taxon>
    </lineage>
</organism>
<protein>
    <submittedName>
        <fullName evidence="2">Multidrug resistance protein MdtB</fullName>
    </submittedName>
</protein>
<feature type="transmembrane region" description="Helical" evidence="1">
    <location>
        <begin position="984"/>
        <end position="1001"/>
    </location>
</feature>